<proteinExistence type="predicted"/>
<evidence type="ECO:0000313" key="1">
    <source>
        <dbReference type="EMBL" id="MBS3057167.1"/>
    </source>
</evidence>
<reference evidence="1" key="2">
    <citation type="submission" date="2021-05" db="EMBL/GenBank/DDBJ databases">
        <title>Protein family content uncovers lineage relationships and bacterial pathway maintenance mechanisms in DPANN archaea.</title>
        <authorList>
            <person name="Castelle C.J."/>
            <person name="Meheust R."/>
            <person name="Jaffe A.L."/>
            <person name="Seitz K."/>
            <person name="Gong X."/>
            <person name="Baker B.J."/>
            <person name="Banfield J.F."/>
        </authorList>
    </citation>
    <scope>NUCLEOTIDE SEQUENCE</scope>
    <source>
        <strain evidence="1">RIFCSPHIGHO2_01_FULL_AR10_44_11</strain>
    </source>
</reference>
<dbReference type="Proteomes" id="UP000677687">
    <property type="component" value="Unassembled WGS sequence"/>
</dbReference>
<evidence type="ECO:0000313" key="2">
    <source>
        <dbReference type="Proteomes" id="UP000677687"/>
    </source>
</evidence>
<comment type="caution">
    <text evidence="1">The sequence shown here is derived from an EMBL/GenBank/DDBJ whole genome shotgun (WGS) entry which is preliminary data.</text>
</comment>
<name>A0A8T4KSW8_9ARCH</name>
<dbReference type="AlphaFoldDB" id="A0A8T4KSW8"/>
<accession>A0A8T4KSW8</accession>
<protein>
    <submittedName>
        <fullName evidence="1">Uncharacterized protein</fullName>
    </submittedName>
</protein>
<reference evidence="1" key="1">
    <citation type="submission" date="2021-03" db="EMBL/GenBank/DDBJ databases">
        <authorList>
            <person name="Jaffe A."/>
        </authorList>
    </citation>
    <scope>NUCLEOTIDE SEQUENCE</scope>
    <source>
        <strain evidence="1">RIFCSPHIGHO2_01_FULL_AR10_44_11</strain>
    </source>
</reference>
<gene>
    <name evidence="1" type="ORF">J4415_00905</name>
</gene>
<dbReference type="EMBL" id="JAGVWD010000012">
    <property type="protein sequence ID" value="MBS3057167.1"/>
    <property type="molecule type" value="Genomic_DNA"/>
</dbReference>
<sequence length="115" mass="12587">MGKALVATLGAGRGTWGHVARLIATEEWDSILLVSNEWAKEKFAPAKGVEWILLNNRAGFDIIKDTIKEKLPKGEIAISMASGAGKEHMALIAALNETKRTYTIVTLTKNGIKYY</sequence>
<organism evidence="1 2">
    <name type="scientific">Candidatus Iainarchaeum sp</name>
    <dbReference type="NCBI Taxonomy" id="3101447"/>
    <lineage>
        <taxon>Archaea</taxon>
        <taxon>Candidatus Iainarchaeota</taxon>
        <taxon>Candidatus Iainarchaeia</taxon>
        <taxon>Candidatus Iainarchaeales</taxon>
        <taxon>Candidatus Iainarchaeaceae</taxon>
        <taxon>Candidatus Iainarchaeum</taxon>
    </lineage>
</organism>